<dbReference type="PROSITE" id="PS50006">
    <property type="entry name" value="FHA_DOMAIN"/>
    <property type="match status" value="1"/>
</dbReference>
<reference evidence="3 4" key="1">
    <citation type="submission" date="2020-08" db="EMBL/GenBank/DDBJ databases">
        <title>Sequencing the genomes of 1000 actinobacteria strains.</title>
        <authorList>
            <person name="Klenk H.-P."/>
        </authorList>
    </citation>
    <scope>NUCLEOTIDE SEQUENCE [LARGE SCALE GENOMIC DNA]</scope>
    <source>
        <strain evidence="3 4">DSM 45362</strain>
    </source>
</reference>
<evidence type="ECO:0000256" key="1">
    <source>
        <dbReference type="ARBA" id="ARBA00022553"/>
    </source>
</evidence>
<dbReference type="AlphaFoldDB" id="A0A841BWE7"/>
<accession>A0A841BWE7</accession>
<keyword evidence="4" id="KW-1185">Reference proteome</keyword>
<evidence type="ECO:0000313" key="4">
    <source>
        <dbReference type="Proteomes" id="UP000587527"/>
    </source>
</evidence>
<dbReference type="InterPro" id="IPR000253">
    <property type="entry name" value="FHA_dom"/>
</dbReference>
<comment type="caution">
    <text evidence="3">The sequence shown here is derived from an EMBL/GenBank/DDBJ whole genome shotgun (WGS) entry which is preliminary data.</text>
</comment>
<gene>
    <name evidence="3" type="ORF">F4553_005205</name>
</gene>
<dbReference type="Gene3D" id="2.60.200.20">
    <property type="match status" value="1"/>
</dbReference>
<evidence type="ECO:0000313" key="3">
    <source>
        <dbReference type="EMBL" id="MBB5871826.1"/>
    </source>
</evidence>
<organism evidence="3 4">
    <name type="scientific">Allocatelliglobosispora scoriae</name>
    <dbReference type="NCBI Taxonomy" id="643052"/>
    <lineage>
        <taxon>Bacteria</taxon>
        <taxon>Bacillati</taxon>
        <taxon>Actinomycetota</taxon>
        <taxon>Actinomycetes</taxon>
        <taxon>Micromonosporales</taxon>
        <taxon>Micromonosporaceae</taxon>
        <taxon>Allocatelliglobosispora</taxon>
    </lineage>
</organism>
<dbReference type="Proteomes" id="UP000587527">
    <property type="component" value="Unassembled WGS sequence"/>
</dbReference>
<name>A0A841BWE7_9ACTN</name>
<dbReference type="SUPFAM" id="SSF49879">
    <property type="entry name" value="SMAD/FHA domain"/>
    <property type="match status" value="1"/>
</dbReference>
<dbReference type="RefSeq" id="WP_184840136.1">
    <property type="nucleotide sequence ID" value="NZ_JACHMN010000002.1"/>
</dbReference>
<keyword evidence="1" id="KW-0597">Phosphoprotein</keyword>
<dbReference type="InterPro" id="IPR008984">
    <property type="entry name" value="SMAD_FHA_dom_sf"/>
</dbReference>
<dbReference type="EMBL" id="JACHMN010000002">
    <property type="protein sequence ID" value="MBB5871826.1"/>
    <property type="molecule type" value="Genomic_DNA"/>
</dbReference>
<sequence length="341" mass="36452">MRFEVSHVLDAIERRLTTEPALARAVLDLAEIVRFVDLDGGRPASLLRLGMVIDAVARHVAEENVQVYCVVDKGMLSDLDQPSSERMVVRRWADDGHVEVVPGAQPRVMEISELGGLPVASRLLPGLAPVPGAGGAVLAPRAPAPPGPSDLGRRLMSRRWRCPDPECALFNQMRVAVGQPLPRLRGVPICPRHDAPLADIGPSPAQDVLAVRINGVVKQRFLLTSAGPIVVGRAPEGGVGIILGPWLDEQAVAAVSRAHLVLSIDQRGLLAQDISMNGAWIHPGNIKVTPKEQRVIAPGEYIELYPGVEIGRPGSFAPGGAVNPHSVLAEAPTMSFRMPPR</sequence>
<feature type="domain" description="FHA" evidence="2">
    <location>
        <begin position="229"/>
        <end position="286"/>
    </location>
</feature>
<evidence type="ECO:0000259" key="2">
    <source>
        <dbReference type="PROSITE" id="PS50006"/>
    </source>
</evidence>
<proteinExistence type="predicted"/>
<protein>
    <recommendedName>
        <fullName evidence="2">FHA domain-containing protein</fullName>
    </recommendedName>
</protein>